<dbReference type="OrthoDB" id="9801008at2"/>
<evidence type="ECO:0000313" key="2">
    <source>
        <dbReference type="EMBL" id="RWX01635.1"/>
    </source>
</evidence>
<organism evidence="2 3">
    <name type="scientific">Flavobacterium cerinum</name>
    <dbReference type="NCBI Taxonomy" id="2502784"/>
    <lineage>
        <taxon>Bacteria</taxon>
        <taxon>Pseudomonadati</taxon>
        <taxon>Bacteroidota</taxon>
        <taxon>Flavobacteriia</taxon>
        <taxon>Flavobacteriales</taxon>
        <taxon>Flavobacteriaceae</taxon>
        <taxon>Flavobacterium</taxon>
    </lineage>
</organism>
<sequence length="153" mass="17545">MQLIKQPQFKLIGLNLGKKTTNENEQAGIDCGSLWQRFETEGVYAKIPNKLTEEVVAVYFDYDGDHTQPYSYFIGCKVSEDTQTPEGLDSLVIPEQDYQKIVAKGQMPNCIAEAWRSIWKSGMDRPYTYDFEVYGSRSHDWNNAEVDIFLAVK</sequence>
<comment type="caution">
    <text evidence="2">The sequence shown here is derived from an EMBL/GenBank/DDBJ whole genome shotgun (WGS) entry which is preliminary data.</text>
</comment>
<dbReference type="SMART" id="SM00871">
    <property type="entry name" value="AraC_E_bind"/>
    <property type="match status" value="1"/>
</dbReference>
<dbReference type="Pfam" id="PF14526">
    <property type="entry name" value="Cass2"/>
    <property type="match status" value="1"/>
</dbReference>
<dbReference type="PANTHER" id="PTHR36444">
    <property type="entry name" value="TRANSCRIPTIONAL REGULATOR PROTEIN YOBU-RELATED"/>
    <property type="match status" value="1"/>
</dbReference>
<dbReference type="PANTHER" id="PTHR36444:SF2">
    <property type="entry name" value="TRANSCRIPTIONAL REGULATOR PROTEIN YOBU-RELATED"/>
    <property type="match status" value="1"/>
</dbReference>
<protein>
    <submittedName>
        <fullName evidence="2">AraC family transcriptional regulator</fullName>
    </submittedName>
</protein>
<evidence type="ECO:0000259" key="1">
    <source>
        <dbReference type="SMART" id="SM00871"/>
    </source>
</evidence>
<evidence type="ECO:0000313" key="3">
    <source>
        <dbReference type="Proteomes" id="UP000287527"/>
    </source>
</evidence>
<dbReference type="InterPro" id="IPR010499">
    <property type="entry name" value="AraC_E-bd"/>
</dbReference>
<gene>
    <name evidence="2" type="ORF">EPI11_06705</name>
</gene>
<name>A0A3S3U3Z8_9FLAO</name>
<dbReference type="InterPro" id="IPR053182">
    <property type="entry name" value="YobU-like_regulator"/>
</dbReference>
<dbReference type="InterPro" id="IPR011256">
    <property type="entry name" value="Reg_factor_effector_dom_sf"/>
</dbReference>
<dbReference type="AlphaFoldDB" id="A0A3S3U3Z8"/>
<proteinExistence type="predicted"/>
<dbReference type="Gene3D" id="3.20.80.10">
    <property type="entry name" value="Regulatory factor, effector binding domain"/>
    <property type="match status" value="1"/>
</dbReference>
<reference evidence="2 3" key="1">
    <citation type="submission" date="2019-01" db="EMBL/GenBank/DDBJ databases">
        <title>Flavobacterium sp. nov.,isolated from freshwater.</title>
        <authorList>
            <person name="Zhang R."/>
            <person name="Du Z.-J."/>
        </authorList>
    </citation>
    <scope>NUCLEOTIDE SEQUENCE [LARGE SCALE GENOMIC DNA]</scope>
    <source>
        <strain evidence="2 3">1E403</strain>
    </source>
</reference>
<dbReference type="Proteomes" id="UP000287527">
    <property type="component" value="Unassembled WGS sequence"/>
</dbReference>
<keyword evidence="3" id="KW-1185">Reference proteome</keyword>
<dbReference type="SUPFAM" id="SSF55136">
    <property type="entry name" value="Probable bacterial effector-binding domain"/>
    <property type="match status" value="1"/>
</dbReference>
<dbReference type="EMBL" id="SBII01000003">
    <property type="protein sequence ID" value="RWX01635.1"/>
    <property type="molecule type" value="Genomic_DNA"/>
</dbReference>
<feature type="domain" description="AraC effector-binding" evidence="1">
    <location>
        <begin position="1"/>
        <end position="153"/>
    </location>
</feature>
<dbReference type="RefSeq" id="WP_128389172.1">
    <property type="nucleotide sequence ID" value="NZ_SBII01000003.1"/>
</dbReference>
<dbReference type="InterPro" id="IPR029441">
    <property type="entry name" value="Cass2"/>
</dbReference>
<accession>A0A3S3U3Z8</accession>